<keyword evidence="2" id="KW-1185">Reference proteome</keyword>
<dbReference type="Proteomes" id="UP001446205">
    <property type="component" value="Unassembled WGS sequence"/>
</dbReference>
<sequence length="82" mass="9710">MDLYAETEAKLKELRQNLPDCSSTARSIDQCDDWEDIAFYADEEGYYYVASWLYEAVRQTRSPCRYPAVFLNRLSPGQRSWR</sequence>
<dbReference type="EMBL" id="JBBPCO010000009">
    <property type="protein sequence ID" value="MEK8090034.1"/>
    <property type="molecule type" value="Genomic_DNA"/>
</dbReference>
<organism evidence="1 2">
    <name type="scientific">Thermithiobacillus plumbiphilus</name>
    <dbReference type="NCBI Taxonomy" id="1729899"/>
    <lineage>
        <taxon>Bacteria</taxon>
        <taxon>Pseudomonadati</taxon>
        <taxon>Pseudomonadota</taxon>
        <taxon>Acidithiobacillia</taxon>
        <taxon>Acidithiobacillales</taxon>
        <taxon>Thermithiobacillaceae</taxon>
        <taxon>Thermithiobacillus</taxon>
    </lineage>
</organism>
<evidence type="ECO:0000313" key="1">
    <source>
        <dbReference type="EMBL" id="MEK8090034.1"/>
    </source>
</evidence>
<gene>
    <name evidence="1" type="ORF">WOB96_09665</name>
</gene>
<dbReference type="RefSeq" id="WP_341371091.1">
    <property type="nucleotide sequence ID" value="NZ_JBBPCO010000009.1"/>
</dbReference>
<proteinExistence type="predicted"/>
<evidence type="ECO:0000313" key="2">
    <source>
        <dbReference type="Proteomes" id="UP001446205"/>
    </source>
</evidence>
<accession>A0ABU9D940</accession>
<protein>
    <submittedName>
        <fullName evidence="1">Uncharacterized protein</fullName>
    </submittedName>
</protein>
<reference evidence="1 2" key="1">
    <citation type="submission" date="2024-04" db="EMBL/GenBank/DDBJ databases">
        <authorList>
            <person name="Abashina T."/>
            <person name="Shaikin A."/>
        </authorList>
    </citation>
    <scope>NUCLEOTIDE SEQUENCE [LARGE SCALE GENOMIC DNA]</scope>
    <source>
        <strain evidence="1 2">AAFK</strain>
    </source>
</reference>
<name>A0ABU9D940_9PROT</name>
<comment type="caution">
    <text evidence="1">The sequence shown here is derived from an EMBL/GenBank/DDBJ whole genome shotgun (WGS) entry which is preliminary data.</text>
</comment>